<dbReference type="HOGENOM" id="CLU_151178_1_0_2"/>
<dbReference type="PIRSF" id="PIRSF014543">
    <property type="entry name" value="UCP014543"/>
    <property type="match status" value="1"/>
</dbReference>
<sequence length="115" mass="13635">MLLLIGFPEDEVERVREMYADTIPVSAEMEDKVLENIIRERKHPENYQVLGSQRIVIMHDIPKEELSKIINNIRKKINAHIIFATSTPTSLKWKIGNLMEELLEEDRYFREKRAK</sequence>
<dbReference type="OrthoDB" id="85763at2157"/>
<keyword evidence="2" id="KW-1185">Reference proteome</keyword>
<evidence type="ECO:0000313" key="2">
    <source>
        <dbReference type="Proteomes" id="UP000001400"/>
    </source>
</evidence>
<dbReference type="KEGG" id="abi:Aboo_0811"/>
<reference evidence="1" key="1">
    <citation type="submission" date="2010-02" db="EMBL/GenBank/DDBJ databases">
        <title>Complete sequence of Aciduliprofundum boonei T469.</title>
        <authorList>
            <consortium name="US DOE Joint Genome Institute"/>
            <person name="Lucas S."/>
            <person name="Copeland A."/>
            <person name="Lapidus A."/>
            <person name="Cheng J.-F."/>
            <person name="Bruce D."/>
            <person name="Goodwin L."/>
            <person name="Pitluck S."/>
            <person name="Saunders E."/>
            <person name="Detter J.C."/>
            <person name="Han C."/>
            <person name="Tapia R."/>
            <person name="Land M."/>
            <person name="Hauser L."/>
            <person name="Kyrpides N."/>
            <person name="Mikhailova N."/>
            <person name="Flores G."/>
            <person name="Reysenbach A.-L."/>
            <person name="Woyke T."/>
        </authorList>
    </citation>
    <scope>NUCLEOTIDE SEQUENCE</scope>
    <source>
        <strain evidence="1">T469</strain>
    </source>
</reference>
<proteinExistence type="predicted"/>
<evidence type="ECO:0000313" key="1">
    <source>
        <dbReference type="EMBL" id="ADD08620.1"/>
    </source>
</evidence>
<dbReference type="InterPro" id="IPR016621">
    <property type="entry name" value="UCP014543"/>
</dbReference>
<organism evidence="1 2">
    <name type="scientific">Aciduliprofundum boonei (strain DSM 19572 / T469)</name>
    <dbReference type="NCBI Taxonomy" id="439481"/>
    <lineage>
        <taxon>Archaea</taxon>
        <taxon>Methanobacteriati</taxon>
        <taxon>Thermoplasmatota</taxon>
        <taxon>DHVE2 group</taxon>
        <taxon>Candidatus Aciduliprofundum</taxon>
    </lineage>
</organism>
<accession>D3T941</accession>
<dbReference type="RefSeq" id="WP_012997230.1">
    <property type="nucleotide sequence ID" value="NC_013926.1"/>
</dbReference>
<dbReference type="Proteomes" id="UP000001400">
    <property type="component" value="Chromosome"/>
</dbReference>
<dbReference type="AlphaFoldDB" id="D3T941"/>
<name>D3T941_ACIB4</name>
<gene>
    <name evidence="1" type="ordered locus">Aboo_0811</name>
</gene>
<evidence type="ECO:0008006" key="3">
    <source>
        <dbReference type="Google" id="ProtNLM"/>
    </source>
</evidence>
<dbReference type="Pfam" id="PF12646">
    <property type="entry name" value="DUF3783"/>
    <property type="match status" value="1"/>
</dbReference>
<protein>
    <recommendedName>
        <fullName evidence="3">DUF3783 domain-containing protein</fullName>
    </recommendedName>
</protein>
<dbReference type="GeneID" id="8827761"/>
<dbReference type="EMBL" id="CP001941">
    <property type="protein sequence ID" value="ADD08620.1"/>
    <property type="molecule type" value="Genomic_DNA"/>
</dbReference>